<organism evidence="2 3">
    <name type="scientific">Lasiosphaeria miniovina</name>
    <dbReference type="NCBI Taxonomy" id="1954250"/>
    <lineage>
        <taxon>Eukaryota</taxon>
        <taxon>Fungi</taxon>
        <taxon>Dikarya</taxon>
        <taxon>Ascomycota</taxon>
        <taxon>Pezizomycotina</taxon>
        <taxon>Sordariomycetes</taxon>
        <taxon>Sordariomycetidae</taxon>
        <taxon>Sordariales</taxon>
        <taxon>Lasiosphaeriaceae</taxon>
        <taxon>Lasiosphaeria</taxon>
    </lineage>
</organism>
<protein>
    <submittedName>
        <fullName evidence="2">Uncharacterized protein</fullName>
    </submittedName>
</protein>
<keyword evidence="3" id="KW-1185">Reference proteome</keyword>
<dbReference type="EMBL" id="JAUIRO010000004">
    <property type="protein sequence ID" value="KAK0717513.1"/>
    <property type="molecule type" value="Genomic_DNA"/>
</dbReference>
<name>A0AA40DZT9_9PEZI</name>
<dbReference type="Proteomes" id="UP001172101">
    <property type="component" value="Unassembled WGS sequence"/>
</dbReference>
<gene>
    <name evidence="2" type="ORF">B0T26DRAFT_775970</name>
</gene>
<comment type="caution">
    <text evidence="2">The sequence shown here is derived from an EMBL/GenBank/DDBJ whole genome shotgun (WGS) entry which is preliminary data.</text>
</comment>
<feature type="non-terminal residue" evidence="2">
    <location>
        <position position="366"/>
    </location>
</feature>
<feature type="compositionally biased region" description="Basic and acidic residues" evidence="1">
    <location>
        <begin position="252"/>
        <end position="267"/>
    </location>
</feature>
<feature type="compositionally biased region" description="Basic residues" evidence="1">
    <location>
        <begin position="284"/>
        <end position="293"/>
    </location>
</feature>
<feature type="region of interest" description="Disordered" evidence="1">
    <location>
        <begin position="187"/>
        <end position="226"/>
    </location>
</feature>
<feature type="region of interest" description="Disordered" evidence="1">
    <location>
        <begin position="252"/>
        <end position="346"/>
    </location>
</feature>
<feature type="compositionally biased region" description="Basic residues" evidence="1">
    <location>
        <begin position="216"/>
        <end position="226"/>
    </location>
</feature>
<proteinExistence type="predicted"/>
<dbReference type="RefSeq" id="XP_060296306.1">
    <property type="nucleotide sequence ID" value="XM_060446607.1"/>
</dbReference>
<reference evidence="2" key="1">
    <citation type="submission" date="2023-06" db="EMBL/GenBank/DDBJ databases">
        <title>Genome-scale phylogeny and comparative genomics of the fungal order Sordariales.</title>
        <authorList>
            <consortium name="Lawrence Berkeley National Laboratory"/>
            <person name="Hensen N."/>
            <person name="Bonometti L."/>
            <person name="Westerberg I."/>
            <person name="Brannstrom I.O."/>
            <person name="Guillou S."/>
            <person name="Cros-Aarteil S."/>
            <person name="Calhoun S."/>
            <person name="Haridas S."/>
            <person name="Kuo A."/>
            <person name="Mondo S."/>
            <person name="Pangilinan J."/>
            <person name="Riley R."/>
            <person name="LaButti K."/>
            <person name="Andreopoulos B."/>
            <person name="Lipzen A."/>
            <person name="Chen C."/>
            <person name="Yanf M."/>
            <person name="Daum C."/>
            <person name="Ng V."/>
            <person name="Clum A."/>
            <person name="Steindorff A."/>
            <person name="Ohm R."/>
            <person name="Martin F."/>
            <person name="Silar P."/>
            <person name="Natvig D."/>
            <person name="Lalanne C."/>
            <person name="Gautier V."/>
            <person name="Ament-velasquez S.L."/>
            <person name="Kruys A."/>
            <person name="Hutchinson M.I."/>
            <person name="Powell A.J."/>
            <person name="Barry K."/>
            <person name="Miller A.N."/>
            <person name="Grigoriev I.V."/>
            <person name="Debuchy R."/>
            <person name="Gladieux P."/>
            <person name="Thoren M.H."/>
            <person name="Johannesson H."/>
        </authorList>
    </citation>
    <scope>NUCLEOTIDE SEQUENCE</scope>
    <source>
        <strain evidence="2">SMH2392-1A</strain>
    </source>
</reference>
<dbReference type="GeneID" id="85329877"/>
<sequence length="366" mass="41046">WATCYTNEKLNFGTRTTSLAEVVNRYLKSFITGNSTILDAVKQSLKIIEEMRKGIQENHNEQKYNLKRKYLGQKWLGDTPLEISRNGMKKVTEQYRVMLGAVPTFWNPTPEPLSPCTGQFKAHYGIPCSHNLERYMDGRVRLEPGQEGNLVLKKLWIWLERSMLSKDRYLRYNEFNRIERLRGRPRGSDALALDPRAPRSTAPISTALSRQAPRQPLRHPPHPLLQRPHRLAGLRASILPFTVNTQWEGVRLEQEDNRDQENPRDDTPAQAQRTVNNLTGRGSRDRKAHRTRATKGGPGSRGGRVASGSRASTSLASSGTPASTPTALRARGGITKASTRGATTRRTTRALAAAFEAKQSSDLDDA</sequence>
<dbReference type="AlphaFoldDB" id="A0AA40DZT9"/>
<feature type="compositionally biased region" description="Low complexity" evidence="1">
    <location>
        <begin position="335"/>
        <end position="346"/>
    </location>
</feature>
<evidence type="ECO:0000313" key="3">
    <source>
        <dbReference type="Proteomes" id="UP001172101"/>
    </source>
</evidence>
<evidence type="ECO:0000256" key="1">
    <source>
        <dbReference type="SAM" id="MobiDB-lite"/>
    </source>
</evidence>
<feature type="compositionally biased region" description="Polar residues" evidence="1">
    <location>
        <begin position="269"/>
        <end position="280"/>
    </location>
</feature>
<accession>A0AA40DZT9</accession>
<evidence type="ECO:0000313" key="2">
    <source>
        <dbReference type="EMBL" id="KAK0717513.1"/>
    </source>
</evidence>
<feature type="compositionally biased region" description="Low complexity" evidence="1">
    <location>
        <begin position="303"/>
        <end position="320"/>
    </location>
</feature>